<name>A0AAD8PRE4_9PEZI</name>
<dbReference type="AlphaFoldDB" id="A0AAD8PRE4"/>
<dbReference type="InterPro" id="IPR052337">
    <property type="entry name" value="SAT4-like"/>
</dbReference>
<organism evidence="9 10">
    <name type="scientific">Colletotrichum navitas</name>
    <dbReference type="NCBI Taxonomy" id="681940"/>
    <lineage>
        <taxon>Eukaryota</taxon>
        <taxon>Fungi</taxon>
        <taxon>Dikarya</taxon>
        <taxon>Ascomycota</taxon>
        <taxon>Pezizomycotina</taxon>
        <taxon>Sordariomycetes</taxon>
        <taxon>Hypocreomycetidae</taxon>
        <taxon>Glomerellales</taxon>
        <taxon>Glomerellaceae</taxon>
        <taxon>Colletotrichum</taxon>
        <taxon>Colletotrichum graminicola species complex</taxon>
    </lineage>
</organism>
<dbReference type="PANTHER" id="PTHR33048">
    <property type="entry name" value="PTH11-LIKE INTEGRAL MEMBRANE PROTEIN (AFU_ORTHOLOGUE AFUA_5G11245)"/>
    <property type="match status" value="1"/>
</dbReference>
<dbReference type="GeneID" id="85446821"/>
<evidence type="ECO:0000256" key="7">
    <source>
        <dbReference type="SAM" id="Phobius"/>
    </source>
</evidence>
<evidence type="ECO:0000256" key="3">
    <source>
        <dbReference type="ARBA" id="ARBA00022989"/>
    </source>
</evidence>
<dbReference type="InterPro" id="IPR049326">
    <property type="entry name" value="Rhodopsin_dom_fungi"/>
</dbReference>
<evidence type="ECO:0000256" key="5">
    <source>
        <dbReference type="ARBA" id="ARBA00038359"/>
    </source>
</evidence>
<evidence type="ECO:0000256" key="1">
    <source>
        <dbReference type="ARBA" id="ARBA00004141"/>
    </source>
</evidence>
<evidence type="ECO:0000313" key="9">
    <source>
        <dbReference type="EMBL" id="KAK1574503.1"/>
    </source>
</evidence>
<keyword evidence="2 7" id="KW-0812">Transmembrane</keyword>
<sequence length="331" mass="36597">MSDQGGAAYSPNSTLPNLQKPEDVLHNITLVSNILALTLVSIFMALRFPSSYFTKLSLLSTTIRIFKLHRKTVIGTYVFIVFLTLYTVPVFFIKTVICQPIAGYWDPAIKTTCLNKRDIYLADTTISAATDMAVLCLPIPVAVTLRMSWHKRLKVLAMLSSGGVATAASLARLVVVIKLEEADDATVSLMRVTLLGTAEVSIGLICACLPAINILFLRGCNGSRDSAQNTRRSNRIIELRFLKGSKLRTQHLATTEVRQEDATYEEPPSLPQEEGRRSYIFPFERVRRPPPAQVETDTERATIQDEWYSGVVASPFSEAGAKDWSRKAAGP</sequence>
<comment type="similarity">
    <text evidence="5">Belongs to the SAT4 family.</text>
</comment>
<feature type="transmembrane region" description="Helical" evidence="7">
    <location>
        <begin position="189"/>
        <end position="216"/>
    </location>
</feature>
<feature type="transmembrane region" description="Helical" evidence="7">
    <location>
        <begin position="74"/>
        <end position="97"/>
    </location>
</feature>
<gene>
    <name evidence="9" type="ORF">LY79DRAFT_652437</name>
</gene>
<accession>A0AAD8PRE4</accession>
<dbReference type="Pfam" id="PF20684">
    <property type="entry name" value="Fung_rhodopsin"/>
    <property type="match status" value="1"/>
</dbReference>
<feature type="region of interest" description="Disordered" evidence="6">
    <location>
        <begin position="254"/>
        <end position="275"/>
    </location>
</feature>
<comment type="subcellular location">
    <subcellularLocation>
        <location evidence="1">Membrane</location>
        <topology evidence="1">Multi-pass membrane protein</topology>
    </subcellularLocation>
</comment>
<keyword evidence="10" id="KW-1185">Reference proteome</keyword>
<dbReference type="PANTHER" id="PTHR33048:SF108">
    <property type="entry name" value="INTEGRAL MEMBRANE PROTEIN"/>
    <property type="match status" value="1"/>
</dbReference>
<protein>
    <recommendedName>
        <fullName evidence="8">Rhodopsin domain-containing protein</fullName>
    </recommendedName>
</protein>
<evidence type="ECO:0000259" key="8">
    <source>
        <dbReference type="Pfam" id="PF20684"/>
    </source>
</evidence>
<evidence type="ECO:0000256" key="4">
    <source>
        <dbReference type="ARBA" id="ARBA00023136"/>
    </source>
</evidence>
<keyword evidence="4 7" id="KW-0472">Membrane</keyword>
<feature type="domain" description="Rhodopsin" evidence="8">
    <location>
        <begin position="49"/>
        <end position="216"/>
    </location>
</feature>
<keyword evidence="3 7" id="KW-1133">Transmembrane helix</keyword>
<reference evidence="9" key="1">
    <citation type="submission" date="2021-06" db="EMBL/GenBank/DDBJ databases">
        <title>Comparative genomics, transcriptomics and evolutionary studies reveal genomic signatures of adaptation to plant cell wall in hemibiotrophic fungi.</title>
        <authorList>
            <consortium name="DOE Joint Genome Institute"/>
            <person name="Baroncelli R."/>
            <person name="Diaz J.F."/>
            <person name="Benocci T."/>
            <person name="Peng M."/>
            <person name="Battaglia E."/>
            <person name="Haridas S."/>
            <person name="Andreopoulos W."/>
            <person name="Labutti K."/>
            <person name="Pangilinan J."/>
            <person name="Floch G.L."/>
            <person name="Makela M.R."/>
            <person name="Henrissat B."/>
            <person name="Grigoriev I.V."/>
            <person name="Crouch J.A."/>
            <person name="De Vries R.P."/>
            <person name="Sukno S.A."/>
            <person name="Thon M.R."/>
        </authorList>
    </citation>
    <scope>NUCLEOTIDE SEQUENCE</scope>
    <source>
        <strain evidence="9">CBS 125086</strain>
    </source>
</reference>
<feature type="transmembrane region" description="Helical" evidence="7">
    <location>
        <begin position="155"/>
        <end position="177"/>
    </location>
</feature>
<evidence type="ECO:0000256" key="2">
    <source>
        <dbReference type="ARBA" id="ARBA00022692"/>
    </source>
</evidence>
<feature type="transmembrane region" description="Helical" evidence="7">
    <location>
        <begin position="24"/>
        <end position="46"/>
    </location>
</feature>
<dbReference type="EMBL" id="JAHLJV010000074">
    <property type="protein sequence ID" value="KAK1574503.1"/>
    <property type="molecule type" value="Genomic_DNA"/>
</dbReference>
<feature type="transmembrane region" description="Helical" evidence="7">
    <location>
        <begin position="124"/>
        <end position="143"/>
    </location>
</feature>
<dbReference type="RefSeq" id="XP_060410021.1">
    <property type="nucleotide sequence ID" value="XM_060562581.1"/>
</dbReference>
<evidence type="ECO:0000313" key="10">
    <source>
        <dbReference type="Proteomes" id="UP001230504"/>
    </source>
</evidence>
<dbReference type="Proteomes" id="UP001230504">
    <property type="component" value="Unassembled WGS sequence"/>
</dbReference>
<comment type="caution">
    <text evidence="9">The sequence shown here is derived from an EMBL/GenBank/DDBJ whole genome shotgun (WGS) entry which is preliminary data.</text>
</comment>
<evidence type="ECO:0000256" key="6">
    <source>
        <dbReference type="SAM" id="MobiDB-lite"/>
    </source>
</evidence>
<proteinExistence type="inferred from homology"/>
<dbReference type="GO" id="GO:0016020">
    <property type="term" value="C:membrane"/>
    <property type="evidence" value="ECO:0007669"/>
    <property type="project" value="UniProtKB-SubCell"/>
</dbReference>